<dbReference type="Proteomes" id="UP000094527">
    <property type="component" value="Unassembled WGS sequence"/>
</dbReference>
<dbReference type="Gene3D" id="3.80.10.10">
    <property type="entry name" value="Ribonuclease Inhibitor"/>
    <property type="match status" value="1"/>
</dbReference>
<name>A0A1D2M9H6_ORCCI</name>
<organism evidence="1 2">
    <name type="scientific">Orchesella cincta</name>
    <name type="common">Springtail</name>
    <name type="synonym">Podura cincta</name>
    <dbReference type="NCBI Taxonomy" id="48709"/>
    <lineage>
        <taxon>Eukaryota</taxon>
        <taxon>Metazoa</taxon>
        <taxon>Ecdysozoa</taxon>
        <taxon>Arthropoda</taxon>
        <taxon>Hexapoda</taxon>
        <taxon>Collembola</taxon>
        <taxon>Entomobryomorpha</taxon>
        <taxon>Entomobryoidea</taxon>
        <taxon>Orchesellidae</taxon>
        <taxon>Orchesellinae</taxon>
        <taxon>Orchesella</taxon>
    </lineage>
</organism>
<protein>
    <recommendedName>
        <fullName evidence="3">F-box domain-containing protein</fullName>
    </recommendedName>
</protein>
<dbReference type="InterPro" id="IPR032675">
    <property type="entry name" value="LRR_dom_sf"/>
</dbReference>
<dbReference type="SUPFAM" id="SSF52047">
    <property type="entry name" value="RNI-like"/>
    <property type="match status" value="1"/>
</dbReference>
<comment type="caution">
    <text evidence="1">The sequence shown here is derived from an EMBL/GenBank/DDBJ whole genome shotgun (WGS) entry which is preliminary data.</text>
</comment>
<dbReference type="EMBL" id="LJIJ01002524">
    <property type="protein sequence ID" value="ODM89582.1"/>
    <property type="molecule type" value="Genomic_DNA"/>
</dbReference>
<keyword evidence="2" id="KW-1185">Reference proteome</keyword>
<proteinExistence type="predicted"/>
<sequence length="472" mass="55123">MSNPVKKSKLCPEDKILEVETETENTNEFPAYSVPEVWLNVFEKLDENDKPAFSRACPEWHGWMDRKRTQFLYQELAPVLLKSLPRALLLENRNYCKHWTEIADFQAQTHPSHLRLYFEKVGNAKNDVPKLAIHLSTDEEVQGFIYEMRTHPGNPFPGRSICLSWKKPQTEATREELVHLARAYFTTVILLLEMFGTQLHFVRFGSYHSEILGIEVDHILRDCLWLLPNLKGLDIYRSSTVREPERVEFYQPGLLPQLEHLEMLELEHVEKQLMEALINSCVTPKLKRLSLRWESKPDRQLQLQRLINLEVMSGWLSIEELERIPNLALRQLELSSDTNFCRLFTALKAFGETLTHLDLHGSFEELEGHENFRVNLPNLKRLEIAEYAGSLDPFLELTSLNELIIPSYNANPEQDDYEMNDMVTVCGLEERIEDSKIWTLMPSLQMLKLEEVGTVYVRDKRDCKIIHAAFCW</sequence>
<gene>
    <name evidence="1" type="ORF">Ocin01_17100</name>
</gene>
<evidence type="ECO:0000313" key="1">
    <source>
        <dbReference type="EMBL" id="ODM89582.1"/>
    </source>
</evidence>
<reference evidence="1 2" key="1">
    <citation type="journal article" date="2016" name="Genome Biol. Evol.">
        <title>Gene Family Evolution Reflects Adaptation to Soil Environmental Stressors in the Genome of the Collembolan Orchesella cincta.</title>
        <authorList>
            <person name="Faddeeva-Vakhrusheva A."/>
            <person name="Derks M.F."/>
            <person name="Anvar S.Y."/>
            <person name="Agamennone V."/>
            <person name="Suring W."/>
            <person name="Smit S."/>
            <person name="van Straalen N.M."/>
            <person name="Roelofs D."/>
        </authorList>
    </citation>
    <scope>NUCLEOTIDE SEQUENCE [LARGE SCALE GENOMIC DNA]</scope>
    <source>
        <tissue evidence="1">Mixed pool</tissue>
    </source>
</reference>
<evidence type="ECO:0000313" key="2">
    <source>
        <dbReference type="Proteomes" id="UP000094527"/>
    </source>
</evidence>
<evidence type="ECO:0008006" key="3">
    <source>
        <dbReference type="Google" id="ProtNLM"/>
    </source>
</evidence>
<dbReference type="AlphaFoldDB" id="A0A1D2M9H6"/>
<accession>A0A1D2M9H6</accession>